<proteinExistence type="predicted"/>
<evidence type="ECO:0000256" key="2">
    <source>
        <dbReference type="SAM" id="Phobius"/>
    </source>
</evidence>
<feature type="region of interest" description="Disordered" evidence="1">
    <location>
        <begin position="422"/>
        <end position="469"/>
    </location>
</feature>
<feature type="compositionally biased region" description="Basic and acidic residues" evidence="1">
    <location>
        <begin position="498"/>
        <end position="510"/>
    </location>
</feature>
<dbReference type="Proteomes" id="UP001159427">
    <property type="component" value="Unassembled WGS sequence"/>
</dbReference>
<organism evidence="3 4">
    <name type="scientific">Porites evermanni</name>
    <dbReference type="NCBI Taxonomy" id="104178"/>
    <lineage>
        <taxon>Eukaryota</taxon>
        <taxon>Metazoa</taxon>
        <taxon>Cnidaria</taxon>
        <taxon>Anthozoa</taxon>
        <taxon>Hexacorallia</taxon>
        <taxon>Scleractinia</taxon>
        <taxon>Fungiina</taxon>
        <taxon>Poritidae</taxon>
        <taxon>Porites</taxon>
    </lineage>
</organism>
<keyword evidence="2" id="KW-1133">Transmembrane helix</keyword>
<gene>
    <name evidence="3" type="ORF">PEVE_00024096</name>
</gene>
<keyword evidence="2" id="KW-0472">Membrane</keyword>
<evidence type="ECO:0000313" key="4">
    <source>
        <dbReference type="Proteomes" id="UP001159427"/>
    </source>
</evidence>
<reference evidence="3 4" key="1">
    <citation type="submission" date="2022-05" db="EMBL/GenBank/DDBJ databases">
        <authorList>
            <consortium name="Genoscope - CEA"/>
            <person name="William W."/>
        </authorList>
    </citation>
    <scope>NUCLEOTIDE SEQUENCE [LARGE SCALE GENOMIC DNA]</scope>
</reference>
<protein>
    <submittedName>
        <fullName evidence="3">Uncharacterized protein</fullName>
    </submittedName>
</protein>
<comment type="caution">
    <text evidence="3">The sequence shown here is derived from an EMBL/GenBank/DDBJ whole genome shotgun (WGS) entry which is preliminary data.</text>
</comment>
<evidence type="ECO:0000256" key="1">
    <source>
        <dbReference type="SAM" id="MobiDB-lite"/>
    </source>
</evidence>
<sequence length="790" mass="89445">MNPSEAKVFSSGIASMLSSKRRSDISYSRLNQMDDSTDFVEFSNVHFQKDDTSLCAKLCFGLLALMLLTSTVGISILLLNLKHFAVDVHLKKGKVHMYRFEQECTIIGNGNAIRSMSIDLTMHVINITETDCWFGIVLSFPKETRNSPSTKDYVFLTRVTSSEIDGTQRRFEVFGTGKTDKELSFYVHNILHQLLPAVKVKLYEFVLSKVSSSSRHTVMEKQGFLPGLVHVKRTLITNGDFLTVMAKAGPGDFQSLADEETESPTASWTLSYDETAVVNKKTGMVKRSEMSLSGELPIGADLTSSRRKTPNTKSLAVSFKSTATMLDDSQAKPKPWKTVVKDENELIHPLFFPAGEKPSLMYFAPAKSKSNDPLAHDDVMELLKLTKSPAGRSTKLPPMIKILRHRISKSWNVFRSDVDGDMRKDDLTNYENEDVGDDKDNSDDDDDNYNDDDYDNADDNDNQPSWPVPNFAPFGFGYEFKRRRSVETQRSLKRTRSKANEQSRLRRKESELDTIWDELASSSPRANHEPPRVIQTSIMTLDFRSEIDYEVNVDTDYDGDDDIEEHDNNSNDGDWDVTSAYRIMIGQYSITPLRKTHTLDKLRGKLPHKGKRRIIHWRLNAGDFVTCIPLFFIQRLCAATRLKFDVTITYGLPRLSLSYPVEVTVHIKQTVTTNATFSAHASTWFLESGVYTTGTVAMATLPVRLSFKEEANPEWCVTGNLEQKMVRINSAPLSPWNCSLGHKQWVRTCTGLPKYFNISPASFDSQHSLNEGTIFDNWHYPVSCSHRNGY</sequence>
<feature type="compositionally biased region" description="Acidic residues" evidence="1">
    <location>
        <begin position="431"/>
        <end position="461"/>
    </location>
</feature>
<dbReference type="EMBL" id="CALNXI010003211">
    <property type="protein sequence ID" value="CAH3192531.1"/>
    <property type="molecule type" value="Genomic_DNA"/>
</dbReference>
<name>A0ABN8SPE7_9CNID</name>
<evidence type="ECO:0000313" key="3">
    <source>
        <dbReference type="EMBL" id="CAH3192531.1"/>
    </source>
</evidence>
<accession>A0ABN8SPE7</accession>
<feature type="region of interest" description="Disordered" evidence="1">
    <location>
        <begin position="487"/>
        <end position="510"/>
    </location>
</feature>
<keyword evidence="2" id="KW-0812">Transmembrane</keyword>
<feature type="transmembrane region" description="Helical" evidence="2">
    <location>
        <begin position="58"/>
        <end position="79"/>
    </location>
</feature>
<keyword evidence="4" id="KW-1185">Reference proteome</keyword>